<comment type="caution">
    <text evidence="1">The sequence shown here is derived from an EMBL/GenBank/DDBJ whole genome shotgun (WGS) entry which is preliminary data.</text>
</comment>
<name>A0A919Q454_9MICO</name>
<dbReference type="Pfam" id="PF13822">
    <property type="entry name" value="ACC_epsilon"/>
    <property type="match status" value="1"/>
</dbReference>
<keyword evidence="2" id="KW-1185">Reference proteome</keyword>
<accession>A0A919Q454</accession>
<proteinExistence type="predicted"/>
<dbReference type="GO" id="GO:0004658">
    <property type="term" value="F:propionyl-CoA carboxylase activity"/>
    <property type="evidence" value="ECO:0007669"/>
    <property type="project" value="InterPro"/>
</dbReference>
<evidence type="ECO:0008006" key="3">
    <source>
        <dbReference type="Google" id="ProtNLM"/>
    </source>
</evidence>
<dbReference type="GO" id="GO:0003989">
    <property type="term" value="F:acetyl-CoA carboxylase activity"/>
    <property type="evidence" value="ECO:0007669"/>
    <property type="project" value="InterPro"/>
</dbReference>
<dbReference type="RefSeq" id="WP_239066447.1">
    <property type="nucleotide sequence ID" value="NZ_BONR01000001.1"/>
</dbReference>
<dbReference type="Proteomes" id="UP000652354">
    <property type="component" value="Unassembled WGS sequence"/>
</dbReference>
<organism evidence="1 2">
    <name type="scientific">Demequina activiva</name>
    <dbReference type="NCBI Taxonomy" id="1582364"/>
    <lineage>
        <taxon>Bacteria</taxon>
        <taxon>Bacillati</taxon>
        <taxon>Actinomycetota</taxon>
        <taxon>Actinomycetes</taxon>
        <taxon>Micrococcales</taxon>
        <taxon>Demequinaceae</taxon>
        <taxon>Demequina</taxon>
    </lineage>
</organism>
<dbReference type="AlphaFoldDB" id="A0A919Q454"/>
<dbReference type="EMBL" id="BONR01000001">
    <property type="protein sequence ID" value="GIG53525.1"/>
    <property type="molecule type" value="Genomic_DNA"/>
</dbReference>
<sequence>MTEDSVEAAAGMRIVRGSPDDAELAALVAGVVAVSTAAADEETPGAPTSAWMDRTRTMRGRRLMLPLGRGDAAWRHSLR</sequence>
<gene>
    <name evidence="1" type="ORF">Dac01nite_02770</name>
</gene>
<protein>
    <recommendedName>
        <fullName evidence="3">Acyl-CoA carboxylase epsilon subunit</fullName>
    </recommendedName>
</protein>
<dbReference type="InterPro" id="IPR032716">
    <property type="entry name" value="ACC_epsilon"/>
</dbReference>
<evidence type="ECO:0000313" key="1">
    <source>
        <dbReference type="EMBL" id="GIG53525.1"/>
    </source>
</evidence>
<evidence type="ECO:0000313" key="2">
    <source>
        <dbReference type="Proteomes" id="UP000652354"/>
    </source>
</evidence>
<reference evidence="1" key="1">
    <citation type="submission" date="2021-01" db="EMBL/GenBank/DDBJ databases">
        <title>Whole genome shotgun sequence of Demequina activiva NBRC 110675.</title>
        <authorList>
            <person name="Komaki H."/>
            <person name="Tamura T."/>
        </authorList>
    </citation>
    <scope>NUCLEOTIDE SEQUENCE</scope>
    <source>
        <strain evidence="1">NBRC 110675</strain>
    </source>
</reference>